<evidence type="ECO:0000256" key="4">
    <source>
        <dbReference type="ARBA" id="ARBA00023242"/>
    </source>
</evidence>
<evidence type="ECO:0000256" key="1">
    <source>
        <dbReference type="ARBA" id="ARBA00004123"/>
    </source>
</evidence>
<dbReference type="InterPro" id="IPR037818">
    <property type="entry name" value="TAF8"/>
</dbReference>
<keyword evidence="3" id="KW-0804">Transcription</keyword>
<protein>
    <submittedName>
        <fullName evidence="6">Bromodomain associated domain</fullName>
    </submittedName>
</protein>
<name>A0AAN8ZCV3_9MAGN</name>
<evidence type="ECO:0000313" key="7">
    <source>
        <dbReference type="Proteomes" id="UP001370490"/>
    </source>
</evidence>
<gene>
    <name evidence="6" type="ORF">RJ641_036046</name>
</gene>
<dbReference type="GO" id="GO:0046982">
    <property type="term" value="F:protein heterodimerization activity"/>
    <property type="evidence" value="ECO:0007669"/>
    <property type="project" value="InterPro"/>
</dbReference>
<dbReference type="EMBL" id="JBAMMX010000009">
    <property type="protein sequence ID" value="KAK6933152.1"/>
    <property type="molecule type" value="Genomic_DNA"/>
</dbReference>
<dbReference type="InterPro" id="IPR009072">
    <property type="entry name" value="Histone-fold"/>
</dbReference>
<proteinExistence type="predicted"/>
<evidence type="ECO:0000259" key="5">
    <source>
        <dbReference type="SMART" id="SM00576"/>
    </source>
</evidence>
<evidence type="ECO:0000256" key="2">
    <source>
        <dbReference type="ARBA" id="ARBA00023015"/>
    </source>
</evidence>
<comment type="subcellular location">
    <subcellularLocation>
        <location evidence="1">Nucleus</location>
    </subcellularLocation>
</comment>
<evidence type="ECO:0000313" key="6">
    <source>
        <dbReference type="EMBL" id="KAK6933152.1"/>
    </source>
</evidence>
<dbReference type="InterPro" id="IPR006565">
    <property type="entry name" value="BTP"/>
</dbReference>
<comment type="caution">
    <text evidence="6">The sequence shown here is derived from an EMBL/GenBank/DDBJ whole genome shotgun (WGS) entry which is preliminary data.</text>
</comment>
<sequence length="107" mass="11774">MMLELVWASLFKETLIINPKYFYESNAKIAVAQICQSIGFKSSQISALETLSDVAHRYIEALVRIAILAANSAGRTQSNLLDIVSAMEALNSPQGLRSAWNVKQSLT</sequence>
<accession>A0AAN8ZCV3</accession>
<organism evidence="6 7">
    <name type="scientific">Dillenia turbinata</name>
    <dbReference type="NCBI Taxonomy" id="194707"/>
    <lineage>
        <taxon>Eukaryota</taxon>
        <taxon>Viridiplantae</taxon>
        <taxon>Streptophyta</taxon>
        <taxon>Embryophyta</taxon>
        <taxon>Tracheophyta</taxon>
        <taxon>Spermatophyta</taxon>
        <taxon>Magnoliopsida</taxon>
        <taxon>eudicotyledons</taxon>
        <taxon>Gunneridae</taxon>
        <taxon>Pentapetalae</taxon>
        <taxon>Dilleniales</taxon>
        <taxon>Dilleniaceae</taxon>
        <taxon>Dillenia</taxon>
    </lineage>
</organism>
<dbReference type="PANTHER" id="PTHR46338">
    <property type="entry name" value="TRANSCRIPTION INITIATION FACTOR TFIID SUBUNIT 8"/>
    <property type="match status" value="1"/>
</dbReference>
<dbReference type="Proteomes" id="UP001370490">
    <property type="component" value="Unassembled WGS sequence"/>
</dbReference>
<dbReference type="SMART" id="SM00576">
    <property type="entry name" value="BTP"/>
    <property type="match status" value="1"/>
</dbReference>
<dbReference type="Gene3D" id="1.10.20.10">
    <property type="entry name" value="Histone, subunit A"/>
    <property type="match status" value="1"/>
</dbReference>
<keyword evidence="2" id="KW-0805">Transcription regulation</keyword>
<feature type="domain" description="Bromodomain associated" evidence="5">
    <location>
        <begin position="20"/>
        <end position="94"/>
    </location>
</feature>
<keyword evidence="7" id="KW-1185">Reference proteome</keyword>
<dbReference type="Pfam" id="PF07524">
    <property type="entry name" value="Bromo_TP"/>
    <property type="match status" value="1"/>
</dbReference>
<dbReference type="PANTHER" id="PTHR46338:SF13">
    <property type="entry name" value="TRANSCRIPTION INITIATION FACTOR TFIID SUBUNIT 8-LIKE"/>
    <property type="match status" value="1"/>
</dbReference>
<dbReference type="SUPFAM" id="SSF47113">
    <property type="entry name" value="Histone-fold"/>
    <property type="match status" value="1"/>
</dbReference>
<dbReference type="GO" id="GO:0005669">
    <property type="term" value="C:transcription factor TFIID complex"/>
    <property type="evidence" value="ECO:0007669"/>
    <property type="project" value="InterPro"/>
</dbReference>
<reference evidence="6 7" key="1">
    <citation type="submission" date="2023-12" db="EMBL/GenBank/DDBJ databases">
        <title>A high-quality genome assembly for Dillenia turbinata (Dilleniales).</title>
        <authorList>
            <person name="Chanderbali A."/>
        </authorList>
    </citation>
    <scope>NUCLEOTIDE SEQUENCE [LARGE SCALE GENOMIC DNA]</scope>
    <source>
        <strain evidence="6">LSX21</strain>
        <tissue evidence="6">Leaf</tissue>
    </source>
</reference>
<dbReference type="AlphaFoldDB" id="A0AAN8ZCV3"/>
<evidence type="ECO:0000256" key="3">
    <source>
        <dbReference type="ARBA" id="ARBA00023163"/>
    </source>
</evidence>
<keyword evidence="4" id="KW-0539">Nucleus</keyword>